<feature type="compositionally biased region" description="Polar residues" evidence="1">
    <location>
        <begin position="1"/>
        <end position="11"/>
    </location>
</feature>
<proteinExistence type="predicted"/>
<accession>A0ABR3ZNR5</accession>
<evidence type="ECO:0000313" key="2">
    <source>
        <dbReference type="EMBL" id="KAL1902343.1"/>
    </source>
</evidence>
<feature type="region of interest" description="Disordered" evidence="1">
    <location>
        <begin position="1"/>
        <end position="28"/>
    </location>
</feature>
<reference evidence="2 3" key="1">
    <citation type="journal article" date="2024" name="IMA Fungus">
        <title>IMA Genome - F19 : A genome assembly and annotation guide to empower mycologists, including annotated draft genome sequences of Ceratocystis pirilliformis, Diaporthe australafricana, Fusarium ophioides, Paecilomyces lecythidis, and Sporothrix stenoceras.</title>
        <authorList>
            <person name="Aylward J."/>
            <person name="Wilson A.M."/>
            <person name="Visagie C.M."/>
            <person name="Spraker J."/>
            <person name="Barnes I."/>
            <person name="Buitendag C."/>
            <person name="Ceriani C."/>
            <person name="Del Mar Angel L."/>
            <person name="du Plessis D."/>
            <person name="Fuchs T."/>
            <person name="Gasser K."/>
            <person name="Kramer D."/>
            <person name="Li W."/>
            <person name="Munsamy K."/>
            <person name="Piso A."/>
            <person name="Price J.L."/>
            <person name="Sonnekus B."/>
            <person name="Thomas C."/>
            <person name="van der Nest A."/>
            <person name="van Dijk A."/>
            <person name="van Heerden A."/>
            <person name="van Vuuren N."/>
            <person name="Yilmaz N."/>
            <person name="Duong T.A."/>
            <person name="van der Merwe N.A."/>
            <person name="Wingfield M.J."/>
            <person name="Wingfield B.D."/>
        </authorList>
    </citation>
    <scope>NUCLEOTIDE SEQUENCE [LARGE SCALE GENOMIC DNA]</scope>
    <source>
        <strain evidence="2 3">CMW 5346</strain>
    </source>
</reference>
<dbReference type="EMBL" id="JAWCUI010000005">
    <property type="protein sequence ID" value="KAL1902343.1"/>
    <property type="molecule type" value="Genomic_DNA"/>
</dbReference>
<evidence type="ECO:0000256" key="1">
    <source>
        <dbReference type="SAM" id="MobiDB-lite"/>
    </source>
</evidence>
<sequence>MADTQDTNTVTLHAGGWADEQLEQQPEHQVKTELTSGLVRTLEEILADANAMVAAIEQQNLERSNSL</sequence>
<evidence type="ECO:0000313" key="3">
    <source>
        <dbReference type="Proteomes" id="UP001583186"/>
    </source>
</evidence>
<keyword evidence="3" id="KW-1185">Reference proteome</keyword>
<organism evidence="2 3">
    <name type="scientific">Sporothrix stenoceras</name>
    <dbReference type="NCBI Taxonomy" id="5173"/>
    <lineage>
        <taxon>Eukaryota</taxon>
        <taxon>Fungi</taxon>
        <taxon>Dikarya</taxon>
        <taxon>Ascomycota</taxon>
        <taxon>Pezizomycotina</taxon>
        <taxon>Sordariomycetes</taxon>
        <taxon>Sordariomycetidae</taxon>
        <taxon>Ophiostomatales</taxon>
        <taxon>Ophiostomataceae</taxon>
        <taxon>Sporothrix</taxon>
    </lineage>
</organism>
<name>A0ABR3ZNR5_9PEZI</name>
<gene>
    <name evidence="2" type="ORF">Sste5346_001319</name>
</gene>
<dbReference type="Proteomes" id="UP001583186">
    <property type="component" value="Unassembled WGS sequence"/>
</dbReference>
<protein>
    <submittedName>
        <fullName evidence="2">Uncharacterized protein</fullName>
    </submittedName>
</protein>
<comment type="caution">
    <text evidence="2">The sequence shown here is derived from an EMBL/GenBank/DDBJ whole genome shotgun (WGS) entry which is preliminary data.</text>
</comment>